<dbReference type="SMART" id="SM00273">
    <property type="entry name" value="ENTH"/>
    <property type="match status" value="1"/>
</dbReference>
<dbReference type="InterPro" id="IPR030224">
    <property type="entry name" value="Sla2_fam"/>
</dbReference>
<reference evidence="8" key="3">
    <citation type="submission" date="2025-09" db="UniProtKB">
        <authorList>
            <consortium name="Ensembl"/>
        </authorList>
    </citation>
    <scope>IDENTIFICATION</scope>
</reference>
<dbReference type="Ensembl" id="ENSDCDT00010041621.1">
    <property type="protein sequence ID" value="ENSDCDP00010033604.1"/>
    <property type="gene ID" value="ENSDCDG00010020213.1"/>
</dbReference>
<dbReference type="GO" id="GO:0030136">
    <property type="term" value="C:clathrin-coated vesicle"/>
    <property type="evidence" value="ECO:0007669"/>
    <property type="project" value="TreeGrafter"/>
</dbReference>
<keyword evidence="5" id="KW-0175">Coiled coil</keyword>
<feature type="compositionally biased region" description="Pro residues" evidence="6">
    <location>
        <begin position="904"/>
        <end position="919"/>
    </location>
</feature>
<keyword evidence="4" id="KW-0009">Actin-binding</keyword>
<keyword evidence="9" id="KW-1185">Reference proteome</keyword>
<accession>A0AAY4CLR7</accession>
<dbReference type="Gene3D" id="1.20.5.1700">
    <property type="match status" value="1"/>
</dbReference>
<evidence type="ECO:0000256" key="3">
    <source>
        <dbReference type="ARBA" id="ARBA00022490"/>
    </source>
</evidence>
<dbReference type="GO" id="GO:0048268">
    <property type="term" value="P:clathrin coat assembly"/>
    <property type="evidence" value="ECO:0007669"/>
    <property type="project" value="TreeGrafter"/>
</dbReference>
<dbReference type="PANTHER" id="PTHR10407:SF10">
    <property type="entry name" value="HUNTINGTIN-INTERACTING PROTEIN 1-RELATED PROTEIN"/>
    <property type="match status" value="1"/>
</dbReference>
<keyword evidence="3" id="KW-0963">Cytoplasm</keyword>
<dbReference type="Pfam" id="PF16515">
    <property type="entry name" value="HIP1_clath_bdg"/>
    <property type="match status" value="1"/>
</dbReference>
<feature type="region of interest" description="Disordered" evidence="6">
    <location>
        <begin position="885"/>
        <end position="948"/>
    </location>
</feature>
<evidence type="ECO:0000256" key="6">
    <source>
        <dbReference type="SAM" id="MobiDB-lite"/>
    </source>
</evidence>
<dbReference type="PROSITE" id="PS50945">
    <property type="entry name" value="I_LWEQ"/>
    <property type="match status" value="1"/>
</dbReference>
<dbReference type="AlphaFoldDB" id="A0AAY4CLR7"/>
<dbReference type="InterPro" id="IPR035964">
    <property type="entry name" value="I/LWEQ_dom_sf"/>
</dbReference>
<dbReference type="InterPro" id="IPR011417">
    <property type="entry name" value="ANTH_dom"/>
</dbReference>
<reference evidence="8 9" key="1">
    <citation type="submission" date="2020-06" db="EMBL/GenBank/DDBJ databases">
        <authorList>
            <consortium name="Wellcome Sanger Institute Data Sharing"/>
        </authorList>
    </citation>
    <scope>NUCLEOTIDE SEQUENCE [LARGE SCALE GENOMIC DNA]</scope>
</reference>
<name>A0AAY4CLR7_9TELE</name>
<dbReference type="GO" id="GO:0051015">
    <property type="term" value="F:actin filament binding"/>
    <property type="evidence" value="ECO:0007669"/>
    <property type="project" value="TreeGrafter"/>
</dbReference>
<dbReference type="Gene3D" id="1.20.1410.10">
    <property type="entry name" value="I/LWEQ domain"/>
    <property type="match status" value="2"/>
</dbReference>
<feature type="domain" description="I/LWEQ" evidence="7">
    <location>
        <begin position="637"/>
        <end position="887"/>
    </location>
</feature>
<gene>
    <name evidence="8" type="primary">HIP1R</name>
</gene>
<dbReference type="GO" id="GO:0043325">
    <property type="term" value="F:phosphatidylinositol-3,4-bisphosphate binding"/>
    <property type="evidence" value="ECO:0007669"/>
    <property type="project" value="TreeGrafter"/>
</dbReference>
<dbReference type="GO" id="GO:0032051">
    <property type="term" value="F:clathrin light chain binding"/>
    <property type="evidence" value="ECO:0007669"/>
    <property type="project" value="TreeGrafter"/>
</dbReference>
<evidence type="ECO:0000259" key="7">
    <source>
        <dbReference type="PROSITE" id="PS50945"/>
    </source>
</evidence>
<dbReference type="InterPro" id="IPR013809">
    <property type="entry name" value="ENTH"/>
</dbReference>
<sequence length="982" mass="110552">MHHKLRDSTEGEACSQYPLMPRVSFHFHFHYMDVVQRVTGTLDTNRVRCLRTFCINAQYTVQLDGIIDILMGTHKEGGAVTFWSHAVSLPLSSNAILTWKFCYMVHKLLRDGHSNVIYVGRRNICVCMCVIPQGNLHDRYGHIVALYSKFLCHKIEFHKKVKQIPPNLEVPDTVLDRIISVDINKVFETTLEVFDYMDAALKLEETVFGQMDSNNVSSATSVGQCRLAPLVFVIQDCGPLYHLLVKLLFKLHSRIPADALLEHREKFREHFNGLTVFFDRARQIEYFKTIIQIPDLPESPPNFLRGAALAEHVKPVVVENKLFEDEDLEQTDIPGMVYPMVQWHHWHVVSILHGWPSAQLCVMQLRSQVNQLEAELEDQRTHKQIALVENERLRMEMDALRAHTAMNASMHTTAEEADSECRAQAAQLHFSRLKEKHAELVSRHADLMRKNADTVKLLATAQQGQDETVRAKQQIEHEVEKMRLENSTKVFCPSSVNFVKKSNGEINQIGRDLDLQQRLQDEQFSLLQCAVVEAEGIVLDAVAKLDDPLHVRCTSSPDYLINRAETTLGSIDKMQQSHTGYLRNLDDASGLLRAVTQFSHLAADTIVNGAATSHSAPVDQADRLTENCRDCATHCLQFLKELKFKATLPRADPTAIRYVIQRILHLGQDLRPRGLDVQKEELGDMVDKEMAATSSAIEEAVLRMDEILNQARRDTSGIKLEVNQRVSNGAASVKEFYAKNSCWTEGLISAAKSVGWGATELLNSADKVVSNNGKFEELIVCSHEIAASTAQLVAASKVKADRNNRKLHTLQQASRHVNDMAAVVVTSTKAGQMQFEDKDPMDFSGLSLIKLKKEEMETQVRVLELESCLEKERVHLGELRKKHYELRGATDQPAGTEDEDLANYPPPPPVLLSPEPPTNPFLASRPSNPFSSEPVRQEAQKTAPTKKSSIFHRSGTLLKSAVGLFSAFAYVLTFTHCVCFLQ</sequence>
<feature type="coiled-coil region" evidence="5">
    <location>
        <begin position="362"/>
        <end position="389"/>
    </location>
</feature>
<protein>
    <recommendedName>
        <fullName evidence="7">I/LWEQ domain-containing protein</fullName>
    </recommendedName>
</protein>
<evidence type="ECO:0000256" key="4">
    <source>
        <dbReference type="ARBA" id="ARBA00023203"/>
    </source>
</evidence>
<reference evidence="8" key="2">
    <citation type="submission" date="2025-08" db="UniProtKB">
        <authorList>
            <consortium name="Ensembl"/>
        </authorList>
    </citation>
    <scope>IDENTIFICATION</scope>
</reference>
<dbReference type="GO" id="GO:0080025">
    <property type="term" value="F:phosphatidylinositol-3,5-bisphosphate binding"/>
    <property type="evidence" value="ECO:0007669"/>
    <property type="project" value="TreeGrafter"/>
</dbReference>
<evidence type="ECO:0000256" key="5">
    <source>
        <dbReference type="SAM" id="Coils"/>
    </source>
</evidence>
<dbReference type="SMART" id="SM00307">
    <property type="entry name" value="ILWEQ"/>
    <property type="match status" value="1"/>
</dbReference>
<dbReference type="InterPro" id="IPR008942">
    <property type="entry name" value="ENTH_VHS"/>
</dbReference>
<dbReference type="SUPFAM" id="SSF109885">
    <property type="entry name" value="I/LWEQ domain"/>
    <property type="match status" value="1"/>
</dbReference>
<evidence type="ECO:0000256" key="1">
    <source>
        <dbReference type="ARBA" id="ARBA00004496"/>
    </source>
</evidence>
<evidence type="ECO:0000313" key="9">
    <source>
        <dbReference type="Proteomes" id="UP000694580"/>
    </source>
</evidence>
<evidence type="ECO:0000313" key="8">
    <source>
        <dbReference type="Ensembl" id="ENSDCDP00010033604.1"/>
    </source>
</evidence>
<dbReference type="GeneTree" id="ENSGT00940000153594"/>
<dbReference type="InterPro" id="IPR002558">
    <property type="entry name" value="ILWEQ_dom"/>
</dbReference>
<dbReference type="SUPFAM" id="SSF48464">
    <property type="entry name" value="ENTH/VHS domain"/>
    <property type="match status" value="1"/>
</dbReference>
<dbReference type="GO" id="GO:0030864">
    <property type="term" value="C:cortical actin cytoskeleton"/>
    <property type="evidence" value="ECO:0007669"/>
    <property type="project" value="TreeGrafter"/>
</dbReference>
<evidence type="ECO:0000256" key="2">
    <source>
        <dbReference type="ARBA" id="ARBA00010135"/>
    </source>
</evidence>
<dbReference type="Pfam" id="PF01608">
    <property type="entry name" value="I_LWEQ"/>
    <property type="match status" value="1"/>
</dbReference>
<comment type="similarity">
    <text evidence="2">Belongs to the SLA2 family.</text>
</comment>
<dbReference type="Pfam" id="PF07651">
    <property type="entry name" value="ANTH"/>
    <property type="match status" value="1"/>
</dbReference>
<dbReference type="InterPro" id="IPR032422">
    <property type="entry name" value="HIP1_clath-bd"/>
</dbReference>
<dbReference type="GO" id="GO:0035615">
    <property type="term" value="F:clathrin adaptor activity"/>
    <property type="evidence" value="ECO:0007669"/>
    <property type="project" value="TreeGrafter"/>
</dbReference>
<dbReference type="GO" id="GO:0007015">
    <property type="term" value="P:actin filament organization"/>
    <property type="evidence" value="ECO:0007669"/>
    <property type="project" value="TreeGrafter"/>
</dbReference>
<proteinExistence type="inferred from homology"/>
<dbReference type="GO" id="GO:0006897">
    <property type="term" value="P:endocytosis"/>
    <property type="evidence" value="ECO:0007669"/>
    <property type="project" value="InterPro"/>
</dbReference>
<dbReference type="PANTHER" id="PTHR10407">
    <property type="entry name" value="HUNTINGTIN INTERACTING PROTEIN 1"/>
    <property type="match status" value="1"/>
</dbReference>
<dbReference type="Proteomes" id="UP000694580">
    <property type="component" value="Chromosome 3"/>
</dbReference>
<organism evidence="8 9">
    <name type="scientific">Denticeps clupeoides</name>
    <name type="common">denticle herring</name>
    <dbReference type="NCBI Taxonomy" id="299321"/>
    <lineage>
        <taxon>Eukaryota</taxon>
        <taxon>Metazoa</taxon>
        <taxon>Chordata</taxon>
        <taxon>Craniata</taxon>
        <taxon>Vertebrata</taxon>
        <taxon>Euteleostomi</taxon>
        <taxon>Actinopterygii</taxon>
        <taxon>Neopterygii</taxon>
        <taxon>Teleostei</taxon>
        <taxon>Clupei</taxon>
        <taxon>Clupeiformes</taxon>
        <taxon>Denticipitoidei</taxon>
        <taxon>Denticipitidae</taxon>
        <taxon>Denticeps</taxon>
    </lineage>
</organism>
<dbReference type="Gene3D" id="6.10.250.920">
    <property type="match status" value="1"/>
</dbReference>
<comment type="subcellular location">
    <subcellularLocation>
        <location evidence="1">Cytoplasm</location>
    </subcellularLocation>
</comment>